<dbReference type="Proteomes" id="UP000197904">
    <property type="component" value="Unassembled WGS sequence"/>
</dbReference>
<reference evidence="2 3" key="1">
    <citation type="submission" date="2017-06" db="EMBL/GenBank/DDBJ databases">
        <authorList>
            <person name="Kim H.J."/>
            <person name="Triplett B.A."/>
        </authorList>
    </citation>
    <scope>NUCLEOTIDE SEQUENCE [LARGE SCALE GENOMIC DNA]</scope>
    <source>
        <strain evidence="2 3">S18795</strain>
    </source>
</reference>
<evidence type="ECO:0000313" key="3">
    <source>
        <dbReference type="Proteomes" id="UP000197904"/>
    </source>
</evidence>
<accession>A0A246KUY0</accession>
<sequence>MSILSRVLLGAVLLLAGIAVWQRGTVAQAERARDNAQTAKAVAEQERDNAIAVIAVERQRVRRAEAVATQYEQEKADAESKGAAVADGLRAGNLRLQQRWAGCEARVSDLAASAGQPDGAADDRADGARDLVRAAAACDAQVRGLQALVRADRE</sequence>
<dbReference type="EMBL" id="NIXP01000123">
    <property type="protein sequence ID" value="OWR28961.1"/>
    <property type="molecule type" value="Genomic_DNA"/>
</dbReference>
<evidence type="ECO:0000256" key="1">
    <source>
        <dbReference type="SAM" id="Coils"/>
    </source>
</evidence>
<name>A0A246KUY0_9GAMM</name>
<protein>
    <submittedName>
        <fullName evidence="2">Endopeptidase</fullName>
    </submittedName>
</protein>
<keyword evidence="1" id="KW-0175">Coiled coil</keyword>
<organism evidence="2 3">
    <name type="scientific">Stenotrophomonas pavanii</name>
    <dbReference type="NCBI Taxonomy" id="487698"/>
    <lineage>
        <taxon>Bacteria</taxon>
        <taxon>Pseudomonadati</taxon>
        <taxon>Pseudomonadota</taxon>
        <taxon>Gammaproteobacteria</taxon>
        <taxon>Lysobacterales</taxon>
        <taxon>Lysobacteraceae</taxon>
        <taxon>Stenotrophomonas</taxon>
    </lineage>
</organism>
<dbReference type="AlphaFoldDB" id="A0A246KUY0"/>
<comment type="caution">
    <text evidence="2">The sequence shown here is derived from an EMBL/GenBank/DDBJ whole genome shotgun (WGS) entry which is preliminary data.</text>
</comment>
<evidence type="ECO:0000313" key="2">
    <source>
        <dbReference type="EMBL" id="OWR28961.1"/>
    </source>
</evidence>
<feature type="coiled-coil region" evidence="1">
    <location>
        <begin position="26"/>
        <end position="81"/>
    </location>
</feature>
<gene>
    <name evidence="2" type="ORF">CEE55_18185</name>
</gene>
<proteinExistence type="predicted"/>